<keyword evidence="3" id="KW-1185">Reference proteome</keyword>
<organism evidence="2 3">
    <name type="scientific">Glarea lozoyensis (strain ATCC 74030 / MF5533)</name>
    <dbReference type="NCBI Taxonomy" id="1104152"/>
    <lineage>
        <taxon>Eukaryota</taxon>
        <taxon>Fungi</taxon>
        <taxon>Dikarya</taxon>
        <taxon>Ascomycota</taxon>
        <taxon>Pezizomycotina</taxon>
        <taxon>Leotiomycetes</taxon>
        <taxon>Helotiales</taxon>
        <taxon>Helotiaceae</taxon>
        <taxon>Glarea</taxon>
    </lineage>
</organism>
<dbReference type="OrthoDB" id="10547118at2759"/>
<feature type="region of interest" description="Disordered" evidence="1">
    <location>
        <begin position="1"/>
        <end position="36"/>
    </location>
</feature>
<name>H0EQS6_GLAL7</name>
<sequence length="67" mass="7546">MENPSAGTQANSNDPRVSEPWIPQREIRKSKENTGSRSNIIQIYPYTVQDLLKLKSTCYPIPGGPWS</sequence>
<accession>H0EQS6</accession>
<dbReference type="EMBL" id="AGUE01000126">
    <property type="protein sequence ID" value="EHK99118.1"/>
    <property type="molecule type" value="Genomic_DNA"/>
</dbReference>
<evidence type="ECO:0000256" key="1">
    <source>
        <dbReference type="SAM" id="MobiDB-lite"/>
    </source>
</evidence>
<reference evidence="2 3" key="1">
    <citation type="journal article" date="2012" name="Eukaryot. Cell">
        <title>Genome sequence of the fungus Glarea lozoyensis: the first genome sequence of a species from the Helotiaceae family.</title>
        <authorList>
            <person name="Youssar L."/>
            <person name="Gruening B.A."/>
            <person name="Erxleben A."/>
            <person name="Guenther S."/>
            <person name="Huettel W."/>
        </authorList>
    </citation>
    <scope>NUCLEOTIDE SEQUENCE [LARGE SCALE GENOMIC DNA]</scope>
    <source>
        <strain evidence="3">ATCC 74030 / MF5533</strain>
    </source>
</reference>
<gene>
    <name evidence="2" type="ORF">M7I_5031</name>
</gene>
<dbReference type="AlphaFoldDB" id="H0EQS6"/>
<protein>
    <submittedName>
        <fullName evidence="2">Uncharacterized protein</fullName>
    </submittedName>
</protein>
<proteinExistence type="predicted"/>
<dbReference type="InParanoid" id="H0EQS6"/>
<evidence type="ECO:0000313" key="2">
    <source>
        <dbReference type="EMBL" id="EHK99118.1"/>
    </source>
</evidence>
<dbReference type="Proteomes" id="UP000005446">
    <property type="component" value="Unassembled WGS sequence"/>
</dbReference>
<feature type="compositionally biased region" description="Basic and acidic residues" evidence="1">
    <location>
        <begin position="25"/>
        <end position="34"/>
    </location>
</feature>
<dbReference type="HOGENOM" id="CLU_2812589_0_0_1"/>
<feature type="compositionally biased region" description="Polar residues" evidence="1">
    <location>
        <begin position="1"/>
        <end position="15"/>
    </location>
</feature>
<comment type="caution">
    <text evidence="2">The sequence shown here is derived from an EMBL/GenBank/DDBJ whole genome shotgun (WGS) entry which is preliminary data.</text>
</comment>
<evidence type="ECO:0000313" key="3">
    <source>
        <dbReference type="Proteomes" id="UP000005446"/>
    </source>
</evidence>